<proteinExistence type="predicted"/>
<name>A0ABV0XS49_9TELE</name>
<evidence type="ECO:0000256" key="1">
    <source>
        <dbReference type="SAM" id="MobiDB-lite"/>
    </source>
</evidence>
<reference evidence="2 3" key="1">
    <citation type="submission" date="2021-06" db="EMBL/GenBank/DDBJ databases">
        <authorList>
            <person name="Palmer J.M."/>
        </authorList>
    </citation>
    <scope>NUCLEOTIDE SEQUENCE [LARGE SCALE GENOMIC DNA]</scope>
    <source>
        <strain evidence="2 3">AS_MEX2019</strain>
        <tissue evidence="2">Muscle</tissue>
    </source>
</reference>
<dbReference type="Proteomes" id="UP001469553">
    <property type="component" value="Unassembled WGS sequence"/>
</dbReference>
<sequence length="128" mass="13929">MVSSKQAALVFSSSCSLTWSTLPEVLEPVLNQTCASPLRGGIGRSPGTETTLQRAKTLTKYENPVPSAAFLCTSSLRESQQRSEGAGAGERRLHRLRGAGSEGGEAGRREESERRCRWRAMETQTKLC</sequence>
<accession>A0ABV0XS49</accession>
<evidence type="ECO:0000313" key="3">
    <source>
        <dbReference type="Proteomes" id="UP001469553"/>
    </source>
</evidence>
<dbReference type="EMBL" id="JAHRIP010010898">
    <property type="protein sequence ID" value="MEQ2284180.1"/>
    <property type="molecule type" value="Genomic_DNA"/>
</dbReference>
<evidence type="ECO:0000313" key="2">
    <source>
        <dbReference type="EMBL" id="MEQ2284180.1"/>
    </source>
</evidence>
<organism evidence="2 3">
    <name type="scientific">Ameca splendens</name>
    <dbReference type="NCBI Taxonomy" id="208324"/>
    <lineage>
        <taxon>Eukaryota</taxon>
        <taxon>Metazoa</taxon>
        <taxon>Chordata</taxon>
        <taxon>Craniata</taxon>
        <taxon>Vertebrata</taxon>
        <taxon>Euteleostomi</taxon>
        <taxon>Actinopterygii</taxon>
        <taxon>Neopterygii</taxon>
        <taxon>Teleostei</taxon>
        <taxon>Neoteleostei</taxon>
        <taxon>Acanthomorphata</taxon>
        <taxon>Ovalentaria</taxon>
        <taxon>Atherinomorphae</taxon>
        <taxon>Cyprinodontiformes</taxon>
        <taxon>Goodeidae</taxon>
        <taxon>Ameca</taxon>
    </lineage>
</organism>
<comment type="caution">
    <text evidence="2">The sequence shown here is derived from an EMBL/GenBank/DDBJ whole genome shotgun (WGS) entry which is preliminary data.</text>
</comment>
<keyword evidence="3" id="KW-1185">Reference proteome</keyword>
<feature type="region of interest" description="Disordered" evidence="1">
    <location>
        <begin position="76"/>
        <end position="116"/>
    </location>
</feature>
<feature type="compositionally biased region" description="Basic and acidic residues" evidence="1">
    <location>
        <begin position="105"/>
        <end position="115"/>
    </location>
</feature>
<protein>
    <submittedName>
        <fullName evidence="2">Uncharacterized protein</fullName>
    </submittedName>
</protein>
<gene>
    <name evidence="2" type="ORF">AMECASPLE_018903</name>
</gene>